<evidence type="ECO:0000313" key="2">
    <source>
        <dbReference type="EMBL" id="PJF46303.1"/>
    </source>
</evidence>
<protein>
    <recommendedName>
        <fullName evidence="1">SnoaL-like domain-containing protein</fullName>
    </recommendedName>
</protein>
<name>A0A2M8Q931_9CHLR</name>
<dbReference type="InterPro" id="IPR032710">
    <property type="entry name" value="NTF2-like_dom_sf"/>
</dbReference>
<organism evidence="2 3">
    <name type="scientific">Candidatus Thermofonsia Clade 3 bacterium</name>
    <dbReference type="NCBI Taxonomy" id="2364212"/>
    <lineage>
        <taxon>Bacteria</taxon>
        <taxon>Bacillati</taxon>
        <taxon>Chloroflexota</taxon>
        <taxon>Candidatus Thermofontia</taxon>
        <taxon>Candidatus Thermofonsia Clade 3</taxon>
    </lineage>
</organism>
<feature type="domain" description="SnoaL-like" evidence="1">
    <location>
        <begin position="12"/>
        <end position="90"/>
    </location>
</feature>
<reference evidence="2 3" key="1">
    <citation type="submission" date="2017-11" db="EMBL/GenBank/DDBJ databases">
        <title>Evolution of Phototrophy in the Chloroflexi Phylum Driven by Horizontal Gene Transfer.</title>
        <authorList>
            <person name="Ward L.M."/>
            <person name="Hemp J."/>
            <person name="Shih P.M."/>
            <person name="Mcglynn S.E."/>
            <person name="Fischer W."/>
        </authorList>
    </citation>
    <scope>NUCLEOTIDE SEQUENCE [LARGE SCALE GENOMIC DNA]</scope>
    <source>
        <strain evidence="2">JP3_7</strain>
    </source>
</reference>
<sequence length="121" mass="13444">MIAAEGQLVVAQEIDALMALWSEDGYVADARHTPDQPEDDQHWRGVDAIRHRYVRVVFPGAPTNITPSDMEVEIAGDRAVVTATTRIGAEIAPGGDRWTLVRQNGCWLFESLTYNLEPRTP</sequence>
<dbReference type="EMBL" id="PGTN01000306">
    <property type="protein sequence ID" value="PJF46303.1"/>
    <property type="molecule type" value="Genomic_DNA"/>
</dbReference>
<dbReference type="SUPFAM" id="SSF54427">
    <property type="entry name" value="NTF2-like"/>
    <property type="match status" value="1"/>
</dbReference>
<evidence type="ECO:0000259" key="1">
    <source>
        <dbReference type="Pfam" id="PF13474"/>
    </source>
</evidence>
<dbReference type="Proteomes" id="UP000230790">
    <property type="component" value="Unassembled WGS sequence"/>
</dbReference>
<dbReference type="Pfam" id="PF13474">
    <property type="entry name" value="SnoaL_3"/>
    <property type="match status" value="1"/>
</dbReference>
<dbReference type="Gene3D" id="3.10.450.50">
    <property type="match status" value="1"/>
</dbReference>
<proteinExistence type="predicted"/>
<dbReference type="AlphaFoldDB" id="A0A2M8Q931"/>
<dbReference type="InterPro" id="IPR037401">
    <property type="entry name" value="SnoaL-like"/>
</dbReference>
<evidence type="ECO:0000313" key="3">
    <source>
        <dbReference type="Proteomes" id="UP000230790"/>
    </source>
</evidence>
<accession>A0A2M8Q931</accession>
<gene>
    <name evidence="2" type="ORF">CUN48_14485</name>
</gene>
<comment type="caution">
    <text evidence="2">The sequence shown here is derived from an EMBL/GenBank/DDBJ whole genome shotgun (WGS) entry which is preliminary data.</text>
</comment>